<sequence length="57" mass="6266">MREDLESDKQEIRLWGKRMSDRSLRAAFCLPIAIETSSVGSGRGSLTCEGACSTYVP</sequence>
<name>A0A375IRI7_9BURK</name>
<accession>A0A375IRI7</accession>
<dbReference type="EMBL" id="LT991978">
    <property type="protein sequence ID" value="SPK77303.1"/>
    <property type="molecule type" value="Genomic_DNA"/>
</dbReference>
<reference evidence="1 2" key="1">
    <citation type="submission" date="2018-01" db="EMBL/GenBank/DDBJ databases">
        <authorList>
            <person name="Gaut B.S."/>
            <person name="Morton B.R."/>
            <person name="Clegg M.T."/>
            <person name="Duvall M.R."/>
        </authorList>
    </citation>
    <scope>NUCLEOTIDE SEQUENCE [LARGE SCALE GENOMIC DNA]</scope>
    <source>
        <strain evidence="1">Cupriavidus taiwanensis LMG 19425</strain>
        <plasmid evidence="2">Plasmid iii</plasmid>
    </source>
</reference>
<dbReference type="Proteomes" id="UP000255505">
    <property type="component" value="Plasmid III"/>
</dbReference>
<evidence type="ECO:0000313" key="1">
    <source>
        <dbReference type="EMBL" id="SPK77303.1"/>
    </source>
</evidence>
<protein>
    <submittedName>
        <fullName evidence="1">Uncharacterized protein</fullName>
    </submittedName>
</protein>
<keyword evidence="1" id="KW-0614">Plasmid</keyword>
<geneLocation type="plasmid" evidence="1">
    <name>III</name>
</geneLocation>
<organism evidence="1 2">
    <name type="scientific">Cupriavidus taiwanensis</name>
    <dbReference type="NCBI Taxonomy" id="164546"/>
    <lineage>
        <taxon>Bacteria</taxon>
        <taxon>Pseudomonadati</taxon>
        <taxon>Pseudomonadota</taxon>
        <taxon>Betaproteobacteria</taxon>
        <taxon>Burkholderiales</taxon>
        <taxon>Burkholderiaceae</taxon>
        <taxon>Cupriavidus</taxon>
    </lineage>
</organism>
<evidence type="ECO:0000313" key="2">
    <source>
        <dbReference type="Proteomes" id="UP000255505"/>
    </source>
</evidence>
<dbReference type="AlphaFoldDB" id="A0A375IRI7"/>
<gene>
    <name evidence="1" type="ORF">CT19425_P30152</name>
</gene>
<proteinExistence type="predicted"/>